<dbReference type="Gene3D" id="1.20.1540.10">
    <property type="entry name" value="Rhomboid-like"/>
    <property type="match status" value="1"/>
</dbReference>
<keyword evidence="5 7" id="KW-1133">Transmembrane helix</keyword>
<feature type="transmembrane region" description="Helical" evidence="7">
    <location>
        <begin position="323"/>
        <end position="340"/>
    </location>
</feature>
<proteinExistence type="inferred from homology"/>
<gene>
    <name evidence="9" type="ORF">SOCEGT47_002130</name>
</gene>
<dbReference type="PANTHER" id="PTHR43731:SF14">
    <property type="entry name" value="PRESENILIN-ASSOCIATED RHOMBOID-LIKE PROTEIN, MITOCHONDRIAL"/>
    <property type="match status" value="1"/>
</dbReference>
<dbReference type="InterPro" id="IPR022764">
    <property type="entry name" value="Peptidase_S54_rhomboid_dom"/>
</dbReference>
<dbReference type="AlphaFoldDB" id="A0A4P2PTG9"/>
<feature type="transmembrane region" description="Helical" evidence="7">
    <location>
        <begin position="244"/>
        <end position="261"/>
    </location>
</feature>
<evidence type="ECO:0000259" key="8">
    <source>
        <dbReference type="Pfam" id="PF01694"/>
    </source>
</evidence>
<dbReference type="Pfam" id="PF01694">
    <property type="entry name" value="Rhomboid"/>
    <property type="match status" value="1"/>
</dbReference>
<dbReference type="RefSeq" id="WP_129344460.1">
    <property type="nucleotide sequence ID" value="NZ_CP012670.1"/>
</dbReference>
<organism evidence="9 10">
    <name type="scientific">Sorangium cellulosum</name>
    <name type="common">Polyangium cellulosum</name>
    <dbReference type="NCBI Taxonomy" id="56"/>
    <lineage>
        <taxon>Bacteria</taxon>
        <taxon>Pseudomonadati</taxon>
        <taxon>Myxococcota</taxon>
        <taxon>Polyangia</taxon>
        <taxon>Polyangiales</taxon>
        <taxon>Polyangiaceae</taxon>
        <taxon>Sorangium</taxon>
    </lineage>
</organism>
<dbReference type="EMBL" id="CP012670">
    <property type="protein sequence ID" value="AUX19761.1"/>
    <property type="molecule type" value="Genomic_DNA"/>
</dbReference>
<keyword evidence="6 7" id="KW-0472">Membrane</keyword>
<evidence type="ECO:0000256" key="4">
    <source>
        <dbReference type="ARBA" id="ARBA00022801"/>
    </source>
</evidence>
<evidence type="ECO:0000256" key="1">
    <source>
        <dbReference type="ARBA" id="ARBA00004141"/>
    </source>
</evidence>
<comment type="subcellular location">
    <subcellularLocation>
        <location evidence="1">Membrane</location>
        <topology evidence="1">Multi-pass membrane protein</topology>
    </subcellularLocation>
</comment>
<protein>
    <recommendedName>
        <fullName evidence="8">Peptidase S54 rhomboid domain-containing protein</fullName>
    </recommendedName>
</protein>
<feature type="transmembrane region" description="Helical" evidence="7">
    <location>
        <begin position="294"/>
        <end position="316"/>
    </location>
</feature>
<feature type="transmembrane region" description="Helical" evidence="7">
    <location>
        <begin position="352"/>
        <end position="371"/>
    </location>
</feature>
<dbReference type="PANTHER" id="PTHR43731">
    <property type="entry name" value="RHOMBOID PROTEASE"/>
    <property type="match status" value="1"/>
</dbReference>
<accession>A0A4P2PTG9</accession>
<evidence type="ECO:0000256" key="3">
    <source>
        <dbReference type="ARBA" id="ARBA00022692"/>
    </source>
</evidence>
<evidence type="ECO:0000256" key="7">
    <source>
        <dbReference type="SAM" id="Phobius"/>
    </source>
</evidence>
<feature type="transmembrane region" description="Helical" evidence="7">
    <location>
        <begin position="383"/>
        <end position="400"/>
    </location>
</feature>
<comment type="similarity">
    <text evidence="2">Belongs to the peptidase S54 family.</text>
</comment>
<evidence type="ECO:0000256" key="6">
    <source>
        <dbReference type="ARBA" id="ARBA00023136"/>
    </source>
</evidence>
<dbReference type="OrthoDB" id="9813074at2"/>
<keyword evidence="3 7" id="KW-0812">Transmembrane</keyword>
<dbReference type="GO" id="GO:0016020">
    <property type="term" value="C:membrane"/>
    <property type="evidence" value="ECO:0007669"/>
    <property type="project" value="UniProtKB-SubCell"/>
</dbReference>
<evidence type="ECO:0000313" key="9">
    <source>
        <dbReference type="EMBL" id="AUX19761.1"/>
    </source>
</evidence>
<keyword evidence="4" id="KW-0378">Hydrolase</keyword>
<feature type="transmembrane region" description="Helical" evidence="7">
    <location>
        <begin position="268"/>
        <end position="288"/>
    </location>
</feature>
<name>A0A4P2PTG9_SORCE</name>
<dbReference type="GO" id="GO:0004252">
    <property type="term" value="F:serine-type endopeptidase activity"/>
    <property type="evidence" value="ECO:0007669"/>
    <property type="project" value="InterPro"/>
</dbReference>
<dbReference type="InterPro" id="IPR050925">
    <property type="entry name" value="Rhomboid_protease_S54"/>
</dbReference>
<reference evidence="9 10" key="1">
    <citation type="submission" date="2015-09" db="EMBL/GenBank/DDBJ databases">
        <title>Sorangium comparison.</title>
        <authorList>
            <person name="Zaburannyi N."/>
            <person name="Bunk B."/>
            <person name="Overmann J."/>
            <person name="Mueller R."/>
        </authorList>
    </citation>
    <scope>NUCLEOTIDE SEQUENCE [LARGE SCALE GENOMIC DNA]</scope>
    <source>
        <strain evidence="9 10">So ceGT47</strain>
    </source>
</reference>
<evidence type="ECO:0000313" key="10">
    <source>
        <dbReference type="Proteomes" id="UP000295781"/>
    </source>
</evidence>
<sequence>MDSFAAYLAKRYVAERGFTFEVPLAAAALVDACDLALTYEDGLTLCILCIVDAERDPSRRWAIEKEELLRIGKACLPLTGRMSGAKMPVNLLIIEVRPSLDPDDQARLKRLQRLPGLAKVGVTAMIAAPPTGEAWASAPLAFLQVRWLRKLLRAPWRADEPLSEPPSEIGAGVERPVATYALLGVMGAAFAGEHLLAVSSADGGGPLGVSVSTLTALGGLQRQLVLEHGEWHRLLTATLLHGDVLHLGLNGFALYMAGAMLEHLLGRAYLVALFLVGAVGGSLLSLALGSDATVSVGASGAVMGLLAAAIAASFRLPARDRTLVMLPMAQILVPSLIPLVTHRSGGEIDYAAHLGGAVAGVLAGAALLRIWPKGARAPAHARAALAASALAVGLYAVGVAKAASSYPGYAAAAAAEVIPDEALPTLDAADADALLARYPRDPRARWLAADKAAREGDLALAEEHLRKGLAEEALFRIHFPDRKMEAQMRASLAGLLSLQGRRPEAEAVARPACRVGAPELAGYCR</sequence>
<dbReference type="Proteomes" id="UP000295781">
    <property type="component" value="Chromosome"/>
</dbReference>
<dbReference type="SUPFAM" id="SSF144091">
    <property type="entry name" value="Rhomboid-like"/>
    <property type="match status" value="1"/>
</dbReference>
<evidence type="ECO:0000256" key="2">
    <source>
        <dbReference type="ARBA" id="ARBA00009045"/>
    </source>
</evidence>
<evidence type="ECO:0000256" key="5">
    <source>
        <dbReference type="ARBA" id="ARBA00022989"/>
    </source>
</evidence>
<feature type="domain" description="Peptidase S54 rhomboid" evidence="8">
    <location>
        <begin position="229"/>
        <end position="369"/>
    </location>
</feature>
<dbReference type="InterPro" id="IPR035952">
    <property type="entry name" value="Rhomboid-like_sf"/>
</dbReference>